<dbReference type="SUPFAM" id="SSF51735">
    <property type="entry name" value="NAD(P)-binding Rossmann-fold domains"/>
    <property type="match status" value="1"/>
</dbReference>
<dbReference type="EC" id="1.1.1.163" evidence="4"/>
<dbReference type="FunFam" id="3.40.50.720:FF:000084">
    <property type="entry name" value="Short-chain dehydrogenase reductase"/>
    <property type="match status" value="1"/>
</dbReference>
<keyword evidence="5" id="KW-1185">Reference proteome</keyword>
<dbReference type="InterPro" id="IPR050259">
    <property type="entry name" value="SDR"/>
</dbReference>
<proteinExistence type="inferred from homology"/>
<evidence type="ECO:0000313" key="5">
    <source>
        <dbReference type="Proteomes" id="UP000323917"/>
    </source>
</evidence>
<dbReference type="AlphaFoldDB" id="A0A5B9QG29"/>
<dbReference type="InterPro" id="IPR036291">
    <property type="entry name" value="NAD(P)-bd_dom_sf"/>
</dbReference>
<dbReference type="SMART" id="SM00822">
    <property type="entry name" value="PKS_KR"/>
    <property type="match status" value="1"/>
</dbReference>
<name>A0A5B9QG29_9BACT</name>
<keyword evidence="4" id="KW-0560">Oxidoreductase</keyword>
<evidence type="ECO:0000256" key="1">
    <source>
        <dbReference type="ARBA" id="ARBA00006484"/>
    </source>
</evidence>
<dbReference type="KEGG" id="bgok:Pr1d_53650"/>
<sequence>MHGKLKDKVALITGAGSGIGKATAQLFASESATVIVSDASLHAAQKVAQVISQDGSSAEAVQLDVTSEETWNSVMNEIVDRHGKLDVLVNNAGISKSKHISEMAFDEWRSVMAVNLDGVFLGTKSALHVMANSGGGSIVNVASVSGITPSAGASNYSASKSAVRLFSKTAAIECADARTGVRVNIVTPGGVKTPMWEKEPFFQSLTEQHGGTEAAFAAISNGTPSQEFFTPEEVARTIMYLASDDSSHLTGVEIVLDRRPPSKLRLREDFSN</sequence>
<feature type="domain" description="Ketoreductase" evidence="3">
    <location>
        <begin position="8"/>
        <end position="191"/>
    </location>
</feature>
<organism evidence="4 5">
    <name type="scientific">Bythopirellula goksoeyrii</name>
    <dbReference type="NCBI Taxonomy" id="1400387"/>
    <lineage>
        <taxon>Bacteria</taxon>
        <taxon>Pseudomonadati</taxon>
        <taxon>Planctomycetota</taxon>
        <taxon>Planctomycetia</taxon>
        <taxon>Pirellulales</taxon>
        <taxon>Lacipirellulaceae</taxon>
        <taxon>Bythopirellula</taxon>
    </lineage>
</organism>
<dbReference type="PRINTS" id="PR00081">
    <property type="entry name" value="GDHRDH"/>
</dbReference>
<evidence type="ECO:0000256" key="2">
    <source>
        <dbReference type="RuleBase" id="RU000363"/>
    </source>
</evidence>
<dbReference type="Proteomes" id="UP000323917">
    <property type="component" value="Chromosome"/>
</dbReference>
<dbReference type="InterPro" id="IPR002347">
    <property type="entry name" value="SDR_fam"/>
</dbReference>
<dbReference type="Gene3D" id="3.40.50.720">
    <property type="entry name" value="NAD(P)-binding Rossmann-like Domain"/>
    <property type="match status" value="1"/>
</dbReference>
<dbReference type="CDD" id="cd05233">
    <property type="entry name" value="SDR_c"/>
    <property type="match status" value="1"/>
</dbReference>
<dbReference type="PANTHER" id="PTHR42879">
    <property type="entry name" value="3-OXOACYL-(ACYL-CARRIER-PROTEIN) REDUCTASE"/>
    <property type="match status" value="1"/>
</dbReference>
<dbReference type="GO" id="GO:0055041">
    <property type="term" value="F:cyclopentanol dehydrogenase activity"/>
    <property type="evidence" value="ECO:0007669"/>
    <property type="project" value="UniProtKB-EC"/>
</dbReference>
<dbReference type="PANTHER" id="PTHR42879:SF2">
    <property type="entry name" value="3-OXOACYL-[ACYL-CARRIER-PROTEIN] REDUCTASE FABG"/>
    <property type="match status" value="1"/>
</dbReference>
<dbReference type="GO" id="GO:0032787">
    <property type="term" value="P:monocarboxylic acid metabolic process"/>
    <property type="evidence" value="ECO:0007669"/>
    <property type="project" value="UniProtKB-ARBA"/>
</dbReference>
<dbReference type="InterPro" id="IPR020904">
    <property type="entry name" value="Sc_DH/Rdtase_CS"/>
</dbReference>
<comment type="similarity">
    <text evidence="1 2">Belongs to the short-chain dehydrogenases/reductases (SDR) family.</text>
</comment>
<dbReference type="PRINTS" id="PR00080">
    <property type="entry name" value="SDRFAMILY"/>
</dbReference>
<evidence type="ECO:0000259" key="3">
    <source>
        <dbReference type="SMART" id="SM00822"/>
    </source>
</evidence>
<dbReference type="PROSITE" id="PS00061">
    <property type="entry name" value="ADH_SHORT"/>
    <property type="match status" value="1"/>
</dbReference>
<evidence type="ECO:0000313" key="4">
    <source>
        <dbReference type="EMBL" id="QEG38017.1"/>
    </source>
</evidence>
<gene>
    <name evidence="4" type="primary">cpnA_4</name>
    <name evidence="4" type="ORF">Pr1d_53650</name>
</gene>
<accession>A0A5B9QG29</accession>
<dbReference type="EMBL" id="CP042913">
    <property type="protein sequence ID" value="QEG38017.1"/>
    <property type="molecule type" value="Genomic_DNA"/>
</dbReference>
<reference evidence="4 5" key="1">
    <citation type="submission" date="2019-08" db="EMBL/GenBank/DDBJ databases">
        <title>Deep-cultivation of Planctomycetes and their phenomic and genomic characterization uncovers novel biology.</title>
        <authorList>
            <person name="Wiegand S."/>
            <person name="Jogler M."/>
            <person name="Boedeker C."/>
            <person name="Pinto D."/>
            <person name="Vollmers J."/>
            <person name="Rivas-Marin E."/>
            <person name="Kohn T."/>
            <person name="Peeters S.H."/>
            <person name="Heuer A."/>
            <person name="Rast P."/>
            <person name="Oberbeckmann S."/>
            <person name="Bunk B."/>
            <person name="Jeske O."/>
            <person name="Meyerdierks A."/>
            <person name="Storesund J.E."/>
            <person name="Kallscheuer N."/>
            <person name="Luecker S."/>
            <person name="Lage O.M."/>
            <person name="Pohl T."/>
            <person name="Merkel B.J."/>
            <person name="Hornburger P."/>
            <person name="Mueller R.-W."/>
            <person name="Bruemmer F."/>
            <person name="Labrenz M."/>
            <person name="Spormann A.M."/>
            <person name="Op den Camp H."/>
            <person name="Overmann J."/>
            <person name="Amann R."/>
            <person name="Jetten M.S.M."/>
            <person name="Mascher T."/>
            <person name="Medema M.H."/>
            <person name="Devos D.P."/>
            <person name="Kaster A.-K."/>
            <person name="Ovreas L."/>
            <person name="Rohde M."/>
            <person name="Galperin M.Y."/>
            <person name="Jogler C."/>
        </authorList>
    </citation>
    <scope>NUCLEOTIDE SEQUENCE [LARGE SCALE GENOMIC DNA]</scope>
    <source>
        <strain evidence="4 5">Pr1d</strain>
    </source>
</reference>
<dbReference type="Pfam" id="PF00106">
    <property type="entry name" value="adh_short"/>
    <property type="match status" value="1"/>
</dbReference>
<dbReference type="InterPro" id="IPR057326">
    <property type="entry name" value="KR_dom"/>
</dbReference>
<protein>
    <submittedName>
        <fullName evidence="4">Cyclopentanol dehydrogenase</fullName>
        <ecNumber evidence="4">1.1.1.163</ecNumber>
    </submittedName>
</protein>